<evidence type="ECO:0000256" key="1">
    <source>
        <dbReference type="SAM" id="MobiDB-lite"/>
    </source>
</evidence>
<accession>S9UWW6</accession>
<dbReference type="OrthoDB" id="277304at2759"/>
<reference evidence="2 3" key="1">
    <citation type="journal article" date="2013" name="PLoS ONE">
        <title>Predicting the Proteins of Angomonas deanei, Strigomonas culicis and Their Respective Endosymbionts Reveals New Aspects of the Trypanosomatidae Family.</title>
        <authorList>
            <person name="Motta M.C."/>
            <person name="Martins A.C."/>
            <person name="de Souza S.S."/>
            <person name="Catta-Preta C.M."/>
            <person name="Silva R."/>
            <person name="Klein C.C."/>
            <person name="de Almeida L.G."/>
            <person name="de Lima Cunha O."/>
            <person name="Ciapina L.P."/>
            <person name="Brocchi M."/>
            <person name="Colabardini A.C."/>
            <person name="de Araujo Lima B."/>
            <person name="Machado C.R."/>
            <person name="de Almeida Soares C.M."/>
            <person name="Probst C.M."/>
            <person name="de Menezes C.B."/>
            <person name="Thompson C.E."/>
            <person name="Bartholomeu D.C."/>
            <person name="Gradia D.F."/>
            <person name="Pavoni D.P."/>
            <person name="Grisard E.C."/>
            <person name="Fantinatti-Garboggini F."/>
            <person name="Marchini F.K."/>
            <person name="Rodrigues-Luiz G.F."/>
            <person name="Wagner G."/>
            <person name="Goldman G.H."/>
            <person name="Fietto J.L."/>
            <person name="Elias M.C."/>
            <person name="Goldman M.H."/>
            <person name="Sagot M.F."/>
            <person name="Pereira M."/>
            <person name="Stoco P.H."/>
            <person name="de Mendonca-Neto R.P."/>
            <person name="Teixeira S.M."/>
            <person name="Maciel T.E."/>
            <person name="de Oliveira Mendes T.A."/>
            <person name="Urmenyi T.P."/>
            <person name="de Souza W."/>
            <person name="Schenkman S."/>
            <person name="de Vasconcelos A.T."/>
        </authorList>
    </citation>
    <scope>NUCLEOTIDE SEQUENCE [LARGE SCALE GENOMIC DNA]</scope>
</reference>
<dbReference type="Proteomes" id="UP000015354">
    <property type="component" value="Unassembled WGS sequence"/>
</dbReference>
<dbReference type="EMBL" id="ATMH01002260">
    <property type="protein sequence ID" value="EPY33368.1"/>
    <property type="molecule type" value="Genomic_DNA"/>
</dbReference>
<proteinExistence type="predicted"/>
<feature type="compositionally biased region" description="Basic and acidic residues" evidence="1">
    <location>
        <begin position="114"/>
        <end position="126"/>
    </location>
</feature>
<dbReference type="CDD" id="cd23713">
    <property type="entry name" value="RESC19"/>
    <property type="match status" value="1"/>
</dbReference>
<feature type="region of interest" description="Disordered" evidence="1">
    <location>
        <begin position="109"/>
        <end position="129"/>
    </location>
</feature>
<organism evidence="2 3">
    <name type="scientific">Strigomonas culicis</name>
    <dbReference type="NCBI Taxonomy" id="28005"/>
    <lineage>
        <taxon>Eukaryota</taxon>
        <taxon>Discoba</taxon>
        <taxon>Euglenozoa</taxon>
        <taxon>Kinetoplastea</taxon>
        <taxon>Metakinetoplastina</taxon>
        <taxon>Trypanosomatida</taxon>
        <taxon>Trypanosomatidae</taxon>
        <taxon>Strigomonadinae</taxon>
        <taxon>Strigomonas</taxon>
    </lineage>
</organism>
<keyword evidence="3" id="KW-1185">Reference proteome</keyword>
<name>S9UWW6_9TRYP</name>
<evidence type="ECO:0000313" key="2">
    <source>
        <dbReference type="EMBL" id="EPY33368.1"/>
    </source>
</evidence>
<sequence length="195" mass="21737">MHARTPLRLCAAVRPLNALSLLETVRRDPGMTSAYYANRYFGGNKLMEVNHLLWNDLKRHGKVVVERGAAETAPQWLPVLVVPRPHRVKMHRAEDEDLSVLQAAQSDAFGAAPEDPHAPDGPKAELSEAEEAQLALALEASIVRLVHAHPDKDIQFYIHQLPEESRAVAPAAFKRLREAGIIQREATVQGTFVWH</sequence>
<protein>
    <submittedName>
        <fullName evidence="2">Uncharacterized protein</fullName>
    </submittedName>
</protein>
<comment type="caution">
    <text evidence="2">The sequence shown here is derived from an EMBL/GenBank/DDBJ whole genome shotgun (WGS) entry which is preliminary data.</text>
</comment>
<dbReference type="AlphaFoldDB" id="S9UWW6"/>
<gene>
    <name evidence="2" type="ORF">STCU_02260</name>
</gene>
<evidence type="ECO:0000313" key="3">
    <source>
        <dbReference type="Proteomes" id="UP000015354"/>
    </source>
</evidence>